<feature type="transmembrane region" description="Helical" evidence="1">
    <location>
        <begin position="20"/>
        <end position="39"/>
    </location>
</feature>
<gene>
    <name evidence="2" type="ORF">E3U55_03075</name>
</gene>
<dbReference type="OrthoDB" id="2974382at2"/>
<keyword evidence="1" id="KW-0472">Membrane</keyword>
<organism evidence="2 3">
    <name type="scientific">Filobacillus milosensis</name>
    <dbReference type="NCBI Taxonomy" id="94137"/>
    <lineage>
        <taxon>Bacteria</taxon>
        <taxon>Bacillati</taxon>
        <taxon>Bacillota</taxon>
        <taxon>Bacilli</taxon>
        <taxon>Bacillales</taxon>
        <taxon>Bacillaceae</taxon>
        <taxon>Filobacillus</taxon>
    </lineage>
</organism>
<proteinExistence type="predicted"/>
<evidence type="ECO:0000256" key="1">
    <source>
        <dbReference type="SAM" id="Phobius"/>
    </source>
</evidence>
<reference evidence="2 3" key="1">
    <citation type="submission" date="2019-03" db="EMBL/GenBank/DDBJ databases">
        <authorList>
            <person name="He R.-H."/>
        </authorList>
    </citation>
    <scope>NUCLEOTIDE SEQUENCE [LARGE SCALE GENOMIC DNA]</scope>
    <source>
        <strain evidence="3">SH 714</strain>
    </source>
</reference>
<accession>A0A4Y8IUC5</accession>
<dbReference type="EMBL" id="SOPW01000003">
    <property type="protein sequence ID" value="TFB23809.1"/>
    <property type="molecule type" value="Genomic_DNA"/>
</dbReference>
<keyword evidence="3" id="KW-1185">Reference proteome</keyword>
<evidence type="ECO:0000313" key="2">
    <source>
        <dbReference type="EMBL" id="TFB23809.1"/>
    </source>
</evidence>
<sequence>MNIRRHMFIKLFISNEKGAVFPYVLIVMIILSSFLLTLYELEQYQLEQTKMLEEQQSLQNIIQIAIHDFDAKQEELLISKDVQLIEFIYQTGQACIEYSLIDDNTIKLKLSITTNNYKRDRPFIYSTKIMYKNDDNLL</sequence>
<evidence type="ECO:0008006" key="4">
    <source>
        <dbReference type="Google" id="ProtNLM"/>
    </source>
</evidence>
<name>A0A4Y8IUC5_9BACI</name>
<dbReference type="RefSeq" id="WP_134338870.1">
    <property type="nucleotide sequence ID" value="NZ_SOPW01000003.1"/>
</dbReference>
<keyword evidence="1" id="KW-0812">Transmembrane</keyword>
<evidence type="ECO:0000313" key="3">
    <source>
        <dbReference type="Proteomes" id="UP000297975"/>
    </source>
</evidence>
<dbReference type="Proteomes" id="UP000297975">
    <property type="component" value="Unassembled WGS sequence"/>
</dbReference>
<dbReference type="AlphaFoldDB" id="A0A4Y8IUC5"/>
<comment type="caution">
    <text evidence="2">The sequence shown here is derived from an EMBL/GenBank/DDBJ whole genome shotgun (WGS) entry which is preliminary data.</text>
</comment>
<protein>
    <recommendedName>
        <fullName evidence="4">Competence protein ComG</fullName>
    </recommendedName>
</protein>
<keyword evidence="1" id="KW-1133">Transmembrane helix</keyword>